<reference evidence="1" key="2">
    <citation type="submission" date="2011-02" db="EMBL/GenBank/DDBJ databases">
        <authorList>
            <person name="MacLean D."/>
        </authorList>
    </citation>
    <scope>NUCLEOTIDE SEQUENCE</scope>
</reference>
<name>F0W8E2_9STRA</name>
<dbReference type="AlphaFoldDB" id="F0W8E2"/>
<dbReference type="HOGENOM" id="CLU_2125694_0_0_1"/>
<dbReference type="EMBL" id="FR824079">
    <property type="protein sequence ID" value="CCA17397.1"/>
    <property type="molecule type" value="Genomic_DNA"/>
</dbReference>
<proteinExistence type="predicted"/>
<protein>
    <submittedName>
        <fullName evidence="1">AlNc14C34G3072 protein</fullName>
    </submittedName>
</protein>
<evidence type="ECO:0000313" key="1">
    <source>
        <dbReference type="EMBL" id="CCA17397.1"/>
    </source>
</evidence>
<gene>
    <name evidence="1" type="primary">AlNc14C34G3072</name>
    <name evidence="1" type="ORF">ALNC14_035400</name>
</gene>
<sequence length="114" mass="13278">MHDEKAHLCIFFFVTVDHSNQCMQESSLANRRPLEAGAYNLHLSPDSKSSNFPTFCMDEVYLACLLVFHNSNQFIRLHRFLSRAARMNDLVKDSICSHKERLKNWTAVTQFELL</sequence>
<reference evidence="1" key="1">
    <citation type="journal article" date="2011" name="PLoS Biol.">
        <title>Gene gain and loss during evolution of obligate parasitism in the white rust pathogen of Arabidopsis thaliana.</title>
        <authorList>
            <person name="Kemen E."/>
            <person name="Gardiner A."/>
            <person name="Schultz-Larsen T."/>
            <person name="Kemen A.C."/>
            <person name="Balmuth A.L."/>
            <person name="Robert-Seilaniantz A."/>
            <person name="Bailey K."/>
            <person name="Holub E."/>
            <person name="Studholme D.J."/>
            <person name="Maclean D."/>
            <person name="Jones J.D."/>
        </authorList>
    </citation>
    <scope>NUCLEOTIDE SEQUENCE</scope>
</reference>
<accession>F0W8E2</accession>
<organism evidence="1">
    <name type="scientific">Albugo laibachii Nc14</name>
    <dbReference type="NCBI Taxonomy" id="890382"/>
    <lineage>
        <taxon>Eukaryota</taxon>
        <taxon>Sar</taxon>
        <taxon>Stramenopiles</taxon>
        <taxon>Oomycota</taxon>
        <taxon>Peronosporomycetes</taxon>
        <taxon>Albuginales</taxon>
        <taxon>Albuginaceae</taxon>
        <taxon>Albugo</taxon>
    </lineage>
</organism>